<dbReference type="Proteomes" id="UP001218188">
    <property type="component" value="Unassembled WGS sequence"/>
</dbReference>
<dbReference type="PRINTS" id="PR00755">
    <property type="entry name" value="AFLATOXINBRP"/>
</dbReference>
<keyword evidence="3" id="KW-0805">Transcription regulation</keyword>
<dbReference type="InterPro" id="IPR001138">
    <property type="entry name" value="Zn2Cys6_DnaBD"/>
</dbReference>
<keyword evidence="5" id="KW-0539">Nucleus</keyword>
<organism evidence="7 8">
    <name type="scientific">Mycena alexandri</name>
    <dbReference type="NCBI Taxonomy" id="1745969"/>
    <lineage>
        <taxon>Eukaryota</taxon>
        <taxon>Fungi</taxon>
        <taxon>Dikarya</taxon>
        <taxon>Basidiomycota</taxon>
        <taxon>Agaricomycotina</taxon>
        <taxon>Agaricomycetes</taxon>
        <taxon>Agaricomycetidae</taxon>
        <taxon>Agaricales</taxon>
        <taxon>Marasmiineae</taxon>
        <taxon>Mycenaceae</taxon>
        <taxon>Mycena</taxon>
    </lineage>
</organism>
<evidence type="ECO:0000256" key="4">
    <source>
        <dbReference type="ARBA" id="ARBA00023163"/>
    </source>
</evidence>
<dbReference type="SMART" id="SM00066">
    <property type="entry name" value="GAL4"/>
    <property type="match status" value="1"/>
</dbReference>
<dbReference type="Pfam" id="PF00172">
    <property type="entry name" value="Zn_clus"/>
    <property type="match status" value="1"/>
</dbReference>
<dbReference type="PROSITE" id="PS50048">
    <property type="entry name" value="ZN2_CY6_FUNGAL_2"/>
    <property type="match status" value="1"/>
</dbReference>
<protein>
    <recommendedName>
        <fullName evidence="6">Zn(2)-C6 fungal-type domain-containing protein</fullName>
    </recommendedName>
</protein>
<dbReference type="PANTHER" id="PTHR47660">
    <property type="entry name" value="TRANSCRIPTION FACTOR WITH C2H2 AND ZN(2)-CYS(6) DNA BINDING DOMAIN (EUROFUNG)-RELATED-RELATED"/>
    <property type="match status" value="1"/>
</dbReference>
<comment type="caution">
    <text evidence="7">The sequence shown here is derived from an EMBL/GenBank/DDBJ whole genome shotgun (WGS) entry which is preliminary data.</text>
</comment>
<dbReference type="GO" id="GO:0003677">
    <property type="term" value="F:DNA binding"/>
    <property type="evidence" value="ECO:0007669"/>
    <property type="project" value="InterPro"/>
</dbReference>
<evidence type="ECO:0000256" key="3">
    <source>
        <dbReference type="ARBA" id="ARBA00023015"/>
    </source>
</evidence>
<dbReference type="GO" id="GO:0008270">
    <property type="term" value="F:zinc ion binding"/>
    <property type="evidence" value="ECO:0007669"/>
    <property type="project" value="InterPro"/>
</dbReference>
<keyword evidence="1" id="KW-0479">Metal-binding</keyword>
<dbReference type="AlphaFoldDB" id="A0AAD6T9W2"/>
<keyword evidence="2" id="KW-0862">Zinc</keyword>
<dbReference type="InterPro" id="IPR007219">
    <property type="entry name" value="XnlR_reg_dom"/>
</dbReference>
<proteinExistence type="predicted"/>
<evidence type="ECO:0000259" key="6">
    <source>
        <dbReference type="PROSITE" id="PS50048"/>
    </source>
</evidence>
<dbReference type="GO" id="GO:0000981">
    <property type="term" value="F:DNA-binding transcription factor activity, RNA polymerase II-specific"/>
    <property type="evidence" value="ECO:0007669"/>
    <property type="project" value="InterPro"/>
</dbReference>
<keyword evidence="4" id="KW-0804">Transcription</keyword>
<dbReference type="Pfam" id="PF04082">
    <property type="entry name" value="Fungal_trans"/>
    <property type="match status" value="1"/>
</dbReference>
<evidence type="ECO:0000313" key="8">
    <source>
        <dbReference type="Proteomes" id="UP001218188"/>
    </source>
</evidence>
<evidence type="ECO:0000313" key="7">
    <source>
        <dbReference type="EMBL" id="KAJ7041140.1"/>
    </source>
</evidence>
<keyword evidence="8" id="KW-1185">Reference proteome</keyword>
<feature type="domain" description="Zn(2)-C6 fungal-type" evidence="6">
    <location>
        <begin position="21"/>
        <end position="51"/>
    </location>
</feature>
<dbReference type="Gene3D" id="4.10.240.10">
    <property type="entry name" value="Zn(2)-C6 fungal-type DNA-binding domain"/>
    <property type="match status" value="1"/>
</dbReference>
<evidence type="ECO:0000256" key="1">
    <source>
        <dbReference type="ARBA" id="ARBA00022723"/>
    </source>
</evidence>
<dbReference type="CDD" id="cd00067">
    <property type="entry name" value="GAL4"/>
    <property type="match status" value="1"/>
</dbReference>
<accession>A0AAD6T9W2</accession>
<dbReference type="PANTHER" id="PTHR47660:SF3">
    <property type="entry name" value="FINGER DOMAIN PROTEIN, PUTATIVE (AFU_ORTHOLOGUE AFUA_4G03310)-RELATED"/>
    <property type="match status" value="1"/>
</dbReference>
<evidence type="ECO:0000256" key="5">
    <source>
        <dbReference type="ARBA" id="ARBA00023242"/>
    </source>
</evidence>
<sequence length="364" mass="41018">MPASRKKSKSNKLAPTSRKKSCLNCSEAKARCSLQRPNCSRCQARGLVCGYFVAVSHSIPDDSPPPTLVGDPAVLEMASRGSVQIGSRWLDALITPPGKIPKNFSSRTIQHMARVLKSYPKVMLKDEALPPIVHPFQAAAPQQPLANCRSLLHMWENKAPGSELLVRETVWREMSRLVAEVWLRIHYGLIAFQAYLFYSIHLFFSTDSDSSAMIDTVTMINLQELAAAMSLTGLHAPDVQHTPLAWESWIIAEAKRRTLYTMYMFDNAWNFLHDTTSYIATELGNLPLPARKGLWAASTKETWEIEYNRSVAEWPSHPPRLEDLWPHPSDVVASERRARIDRWVESADEFGMFLFAVSSITHDA</sequence>
<name>A0AAD6T9W2_9AGAR</name>
<dbReference type="GO" id="GO:0006351">
    <property type="term" value="P:DNA-templated transcription"/>
    <property type="evidence" value="ECO:0007669"/>
    <property type="project" value="InterPro"/>
</dbReference>
<dbReference type="PROSITE" id="PS00463">
    <property type="entry name" value="ZN2_CY6_FUNGAL_1"/>
    <property type="match status" value="1"/>
</dbReference>
<dbReference type="EMBL" id="JARJCM010000018">
    <property type="protein sequence ID" value="KAJ7041140.1"/>
    <property type="molecule type" value="Genomic_DNA"/>
</dbReference>
<dbReference type="CDD" id="cd12148">
    <property type="entry name" value="fungal_TF_MHR"/>
    <property type="match status" value="1"/>
</dbReference>
<dbReference type="InterPro" id="IPR036864">
    <property type="entry name" value="Zn2-C6_fun-type_DNA-bd_sf"/>
</dbReference>
<dbReference type="SUPFAM" id="SSF57701">
    <property type="entry name" value="Zn2/Cys6 DNA-binding domain"/>
    <property type="match status" value="1"/>
</dbReference>
<gene>
    <name evidence="7" type="ORF">C8F04DRAFT_1208423</name>
</gene>
<evidence type="ECO:0000256" key="2">
    <source>
        <dbReference type="ARBA" id="ARBA00022833"/>
    </source>
</evidence>
<reference evidence="7" key="1">
    <citation type="submission" date="2023-03" db="EMBL/GenBank/DDBJ databases">
        <title>Massive genome expansion in bonnet fungi (Mycena s.s.) driven by repeated elements and novel gene families across ecological guilds.</title>
        <authorList>
            <consortium name="Lawrence Berkeley National Laboratory"/>
            <person name="Harder C.B."/>
            <person name="Miyauchi S."/>
            <person name="Viragh M."/>
            <person name="Kuo A."/>
            <person name="Thoen E."/>
            <person name="Andreopoulos B."/>
            <person name="Lu D."/>
            <person name="Skrede I."/>
            <person name="Drula E."/>
            <person name="Henrissat B."/>
            <person name="Morin E."/>
            <person name="Kohler A."/>
            <person name="Barry K."/>
            <person name="LaButti K."/>
            <person name="Morin E."/>
            <person name="Salamov A."/>
            <person name="Lipzen A."/>
            <person name="Mereny Z."/>
            <person name="Hegedus B."/>
            <person name="Baldrian P."/>
            <person name="Stursova M."/>
            <person name="Weitz H."/>
            <person name="Taylor A."/>
            <person name="Grigoriev I.V."/>
            <person name="Nagy L.G."/>
            <person name="Martin F."/>
            <person name="Kauserud H."/>
        </authorList>
    </citation>
    <scope>NUCLEOTIDE SEQUENCE</scope>
    <source>
        <strain evidence="7">CBHHK200</strain>
    </source>
</reference>